<dbReference type="SUPFAM" id="SSF52833">
    <property type="entry name" value="Thioredoxin-like"/>
    <property type="match status" value="1"/>
</dbReference>
<protein>
    <submittedName>
        <fullName evidence="2">Glutaredoxin-like protein DUF836</fullName>
    </submittedName>
</protein>
<dbReference type="InterPro" id="IPR036249">
    <property type="entry name" value="Thioredoxin-like_sf"/>
</dbReference>
<dbReference type="AlphaFoldDB" id="A0A2T0UN15"/>
<keyword evidence="3" id="KW-1185">Reference proteome</keyword>
<organism evidence="2 3">
    <name type="scientific">Knoellia remsis</name>
    <dbReference type="NCBI Taxonomy" id="407159"/>
    <lineage>
        <taxon>Bacteria</taxon>
        <taxon>Bacillati</taxon>
        <taxon>Actinomycetota</taxon>
        <taxon>Actinomycetes</taxon>
        <taxon>Micrococcales</taxon>
        <taxon>Intrasporangiaceae</taxon>
        <taxon>Knoellia</taxon>
    </lineage>
</organism>
<dbReference type="RefSeq" id="WP_106297369.1">
    <property type="nucleotide sequence ID" value="NZ_PVTI01000010.1"/>
</dbReference>
<proteinExistence type="predicted"/>
<reference evidence="2 3" key="1">
    <citation type="submission" date="2018-03" db="EMBL/GenBank/DDBJ databases">
        <title>Genomic Encyclopedia of Archaeal and Bacterial Type Strains, Phase II (KMG-II): from individual species to whole genera.</title>
        <authorList>
            <person name="Goeker M."/>
        </authorList>
    </citation>
    <scope>NUCLEOTIDE SEQUENCE [LARGE SCALE GENOMIC DNA]</scope>
    <source>
        <strain evidence="2 3">ATCC BAA-1496</strain>
    </source>
</reference>
<dbReference type="Proteomes" id="UP000237822">
    <property type="component" value="Unassembled WGS sequence"/>
</dbReference>
<evidence type="ECO:0000256" key="1">
    <source>
        <dbReference type="SAM" id="MobiDB-lite"/>
    </source>
</evidence>
<name>A0A2T0UN15_9MICO</name>
<evidence type="ECO:0000313" key="3">
    <source>
        <dbReference type="Proteomes" id="UP000237822"/>
    </source>
</evidence>
<dbReference type="Pfam" id="PF05768">
    <property type="entry name" value="Glrx-like"/>
    <property type="match status" value="1"/>
</dbReference>
<gene>
    <name evidence="2" type="ORF">BCF74_11060</name>
</gene>
<dbReference type="EMBL" id="PVTI01000010">
    <property type="protein sequence ID" value="PRY59323.1"/>
    <property type="molecule type" value="Genomic_DNA"/>
</dbReference>
<dbReference type="Gene3D" id="3.40.30.10">
    <property type="entry name" value="Glutaredoxin"/>
    <property type="match status" value="1"/>
</dbReference>
<sequence>MPSAPDPLSPASAGASPTRPLGSPPEEGEPRVTLIGKPGCHLCDNARAVIAAVTAELGESFTEVSILDHQDLRERYAEEIPVTLVDGRQHDYWRVDADRLRAALRRPN</sequence>
<accession>A0A2T0UN15</accession>
<dbReference type="InterPro" id="IPR008554">
    <property type="entry name" value="Glutaredoxin-like"/>
</dbReference>
<comment type="caution">
    <text evidence="2">The sequence shown here is derived from an EMBL/GenBank/DDBJ whole genome shotgun (WGS) entry which is preliminary data.</text>
</comment>
<dbReference type="OrthoDB" id="8779161at2"/>
<feature type="region of interest" description="Disordered" evidence="1">
    <location>
        <begin position="1"/>
        <end position="33"/>
    </location>
</feature>
<evidence type="ECO:0000313" key="2">
    <source>
        <dbReference type="EMBL" id="PRY59323.1"/>
    </source>
</evidence>